<keyword evidence="2 5" id="KW-0812">Transmembrane</keyword>
<evidence type="ECO:0000256" key="1">
    <source>
        <dbReference type="ARBA" id="ARBA00004141"/>
    </source>
</evidence>
<evidence type="ECO:0000256" key="3">
    <source>
        <dbReference type="ARBA" id="ARBA00022989"/>
    </source>
</evidence>
<keyword evidence="3 5" id="KW-1133">Transmembrane helix</keyword>
<dbReference type="Proteomes" id="UP000280307">
    <property type="component" value="Unassembled WGS sequence"/>
</dbReference>
<dbReference type="InterPro" id="IPR044878">
    <property type="entry name" value="UbiA_sf"/>
</dbReference>
<feature type="transmembrane region" description="Helical" evidence="5">
    <location>
        <begin position="308"/>
        <end position="328"/>
    </location>
</feature>
<organism evidence="7 8">
    <name type="scientific">Candidatus Viridilinea halotolerans</name>
    <dbReference type="NCBI Taxonomy" id="2491704"/>
    <lineage>
        <taxon>Bacteria</taxon>
        <taxon>Bacillati</taxon>
        <taxon>Chloroflexota</taxon>
        <taxon>Chloroflexia</taxon>
        <taxon>Chloroflexales</taxon>
        <taxon>Chloroflexineae</taxon>
        <taxon>Oscillochloridaceae</taxon>
        <taxon>Candidatus Viridilinea</taxon>
    </lineage>
</organism>
<evidence type="ECO:0000256" key="2">
    <source>
        <dbReference type="ARBA" id="ARBA00022692"/>
    </source>
</evidence>
<accession>A0A426TRR9</accession>
<dbReference type="GO" id="GO:0016020">
    <property type="term" value="C:membrane"/>
    <property type="evidence" value="ECO:0007669"/>
    <property type="project" value="UniProtKB-SubCell"/>
</dbReference>
<dbReference type="AlphaFoldDB" id="A0A426TRR9"/>
<protein>
    <recommendedName>
        <fullName evidence="9">Prenyltransferase</fullName>
    </recommendedName>
</protein>
<keyword evidence="6" id="KW-0732">Signal</keyword>
<proteinExistence type="predicted"/>
<feature type="transmembrane region" description="Helical" evidence="5">
    <location>
        <begin position="284"/>
        <end position="302"/>
    </location>
</feature>
<dbReference type="EMBL" id="RSAS01000861">
    <property type="protein sequence ID" value="RRR66351.1"/>
    <property type="molecule type" value="Genomic_DNA"/>
</dbReference>
<reference evidence="7 8" key="1">
    <citation type="submission" date="2018-12" db="EMBL/GenBank/DDBJ databases">
        <title>Genome Sequence of Candidatus Viridilinea halotolerans isolated from saline sulfide-rich spring.</title>
        <authorList>
            <person name="Grouzdev D.S."/>
            <person name="Burganskaya E.I."/>
            <person name="Krutkina M.S."/>
            <person name="Sukhacheva M.V."/>
            <person name="Gorlenko V.M."/>
        </authorList>
    </citation>
    <scope>NUCLEOTIDE SEQUENCE [LARGE SCALE GENOMIC DNA]</scope>
    <source>
        <strain evidence="7">Chok-6</strain>
    </source>
</reference>
<dbReference type="GO" id="GO:0016765">
    <property type="term" value="F:transferase activity, transferring alkyl or aryl (other than methyl) groups"/>
    <property type="evidence" value="ECO:0007669"/>
    <property type="project" value="InterPro"/>
</dbReference>
<evidence type="ECO:0000256" key="4">
    <source>
        <dbReference type="ARBA" id="ARBA00023136"/>
    </source>
</evidence>
<evidence type="ECO:0008006" key="9">
    <source>
        <dbReference type="Google" id="ProtNLM"/>
    </source>
</evidence>
<sequence>MRQWFRDCYHTLRFSAFGATALLPLTGAAAAEAQLTNRHALGLLGVAAAFHGFAYIHNDLCDLAVDRSQPLRAAYPLVRGTLDVHTARLLSLGSLALAYVGDALVGAPQRTAARRQRLTMAWACLAIYNHWGKRCPWPPLTDGVQALGWAALLAYGAATTGQADPPLLPLLLAYEIVLILQVNGIHGALRDLANDAACGARTTALWLGARPQAHGGFAPTPALAAYALSLQAAMTILALSALARLPPAQRPTATLGVTTITSLTLALFAFAARRHPRNPPAVGMLHLILMLSPPLALVAPGMPTGPRLLLLLAHSLPLLANGMTYDALRWLGYCR</sequence>
<dbReference type="InterPro" id="IPR000537">
    <property type="entry name" value="UbiA_prenyltransferase"/>
</dbReference>
<evidence type="ECO:0000313" key="7">
    <source>
        <dbReference type="EMBL" id="RRR66351.1"/>
    </source>
</evidence>
<gene>
    <name evidence="7" type="ORF">EI684_20930</name>
</gene>
<comment type="subcellular location">
    <subcellularLocation>
        <location evidence="1">Membrane</location>
        <topology evidence="1">Multi-pass membrane protein</topology>
    </subcellularLocation>
</comment>
<feature type="chain" id="PRO_5019195891" description="Prenyltransferase" evidence="6">
    <location>
        <begin position="31"/>
        <end position="335"/>
    </location>
</feature>
<feature type="transmembrane region" description="Helical" evidence="5">
    <location>
        <begin position="255"/>
        <end position="272"/>
    </location>
</feature>
<evidence type="ECO:0000313" key="8">
    <source>
        <dbReference type="Proteomes" id="UP000280307"/>
    </source>
</evidence>
<feature type="signal peptide" evidence="6">
    <location>
        <begin position="1"/>
        <end position="30"/>
    </location>
</feature>
<keyword evidence="4 5" id="KW-0472">Membrane</keyword>
<feature type="transmembrane region" description="Helical" evidence="5">
    <location>
        <begin position="223"/>
        <end position="243"/>
    </location>
</feature>
<evidence type="ECO:0000256" key="6">
    <source>
        <dbReference type="SAM" id="SignalP"/>
    </source>
</evidence>
<evidence type="ECO:0000256" key="5">
    <source>
        <dbReference type="SAM" id="Phobius"/>
    </source>
</evidence>
<dbReference type="Gene3D" id="1.10.357.140">
    <property type="entry name" value="UbiA prenyltransferase"/>
    <property type="match status" value="1"/>
</dbReference>
<dbReference type="Pfam" id="PF01040">
    <property type="entry name" value="UbiA"/>
    <property type="match status" value="1"/>
</dbReference>
<name>A0A426TRR9_9CHLR</name>
<comment type="caution">
    <text evidence="7">The sequence shown here is derived from an EMBL/GenBank/DDBJ whole genome shotgun (WGS) entry which is preliminary data.</text>
</comment>